<proteinExistence type="predicted"/>
<keyword evidence="2" id="KW-1185">Reference proteome</keyword>
<evidence type="ECO:0000313" key="2">
    <source>
        <dbReference type="Proteomes" id="UP001607069"/>
    </source>
</evidence>
<comment type="caution">
    <text evidence="1">The sequence shown here is derived from an EMBL/GenBank/DDBJ whole genome shotgun (WGS) entry which is preliminary data.</text>
</comment>
<protein>
    <submittedName>
        <fullName evidence="1">Uncharacterized protein</fullName>
    </submittedName>
</protein>
<sequence>MVGHPADRTEHFGVSTTICRPGAGPWAAQVTVRAIRPWWLLWASVHHGRMADLTEVRSGRFPAHGDNDVLRALADGHHARTVRALGCSEIAGHAVKSYAIEAPGRTVTGQDAQAAARIAADHLSSAYLRGSIGLAVLLVHAGGDGDYVLVHTWIEGYMSDLAVFTGPAGDVSRLRPGRSGLAPCVWEAAVLAHERDAFSRHVLDGDGALEERLAVWRGDVLEGEVR</sequence>
<gene>
    <name evidence="1" type="ORF">ACG5V6_10380</name>
</gene>
<organism evidence="1 2">
    <name type="scientific">Streptomyces chitinivorans</name>
    <dbReference type="NCBI Taxonomy" id="1257027"/>
    <lineage>
        <taxon>Bacteria</taxon>
        <taxon>Bacillati</taxon>
        <taxon>Actinomycetota</taxon>
        <taxon>Actinomycetes</taxon>
        <taxon>Kitasatosporales</taxon>
        <taxon>Streptomycetaceae</taxon>
        <taxon>Streptomyces</taxon>
    </lineage>
</organism>
<dbReference type="EMBL" id="JBIHMK010000029">
    <property type="protein sequence ID" value="MFH0248617.1"/>
    <property type="molecule type" value="Genomic_DNA"/>
</dbReference>
<reference evidence="1 2" key="1">
    <citation type="submission" date="2024-10" db="EMBL/GenBank/DDBJ databases">
        <authorList>
            <person name="Cho J.-C."/>
        </authorList>
    </citation>
    <scope>NUCLEOTIDE SEQUENCE [LARGE SCALE GENOMIC DNA]</scope>
    <source>
        <strain evidence="1 2">KCTC29696</strain>
    </source>
</reference>
<evidence type="ECO:0000313" key="1">
    <source>
        <dbReference type="EMBL" id="MFH0248617.1"/>
    </source>
</evidence>
<name>A0ABW7HRW6_9ACTN</name>
<accession>A0ABW7HRW6</accession>
<dbReference type="Proteomes" id="UP001607069">
    <property type="component" value="Unassembled WGS sequence"/>
</dbReference>